<dbReference type="Proteomes" id="UP001295444">
    <property type="component" value="Chromosome 06"/>
</dbReference>
<sequence>MSIVQYETCSQPKYWWGQVKPSMICASSESPEKPNSTCNSDTQGVLICKTDTTWEVHGIASFGSSDCLVERKPPVFTKVSVYKDWITDNIKRFTYENEHVKKM</sequence>
<feature type="domain" description="Peptidase S1" evidence="1">
    <location>
        <begin position="1"/>
        <end position="91"/>
    </location>
</feature>
<protein>
    <submittedName>
        <fullName evidence="2">Ovochymase-2-like</fullName>
    </submittedName>
</protein>
<keyword evidence="3" id="KW-1185">Reference proteome</keyword>
<dbReference type="Gene3D" id="2.40.10.10">
    <property type="entry name" value="Trypsin-like serine proteases"/>
    <property type="match status" value="1"/>
</dbReference>
<evidence type="ECO:0000313" key="2">
    <source>
        <dbReference type="EMBL" id="CAH2301359.1"/>
    </source>
</evidence>
<proteinExistence type="predicted"/>
<dbReference type="SUPFAM" id="SSF50494">
    <property type="entry name" value="Trypsin-like serine proteases"/>
    <property type="match status" value="1"/>
</dbReference>
<dbReference type="PROSITE" id="PS50240">
    <property type="entry name" value="TRYPSIN_DOM"/>
    <property type="match status" value="1"/>
</dbReference>
<dbReference type="GO" id="GO:0005615">
    <property type="term" value="C:extracellular space"/>
    <property type="evidence" value="ECO:0007669"/>
    <property type="project" value="TreeGrafter"/>
</dbReference>
<evidence type="ECO:0000259" key="1">
    <source>
        <dbReference type="PROSITE" id="PS50240"/>
    </source>
</evidence>
<gene>
    <name evidence="2" type="ORF">PECUL_23A017305</name>
</gene>
<dbReference type="InterPro" id="IPR009003">
    <property type="entry name" value="Peptidase_S1_PA"/>
</dbReference>
<organism evidence="2 3">
    <name type="scientific">Pelobates cultripes</name>
    <name type="common">Western spadefoot toad</name>
    <dbReference type="NCBI Taxonomy" id="61616"/>
    <lineage>
        <taxon>Eukaryota</taxon>
        <taxon>Metazoa</taxon>
        <taxon>Chordata</taxon>
        <taxon>Craniata</taxon>
        <taxon>Vertebrata</taxon>
        <taxon>Euteleostomi</taxon>
        <taxon>Amphibia</taxon>
        <taxon>Batrachia</taxon>
        <taxon>Anura</taxon>
        <taxon>Pelobatoidea</taxon>
        <taxon>Pelobatidae</taxon>
        <taxon>Pelobates</taxon>
    </lineage>
</organism>
<dbReference type="Pfam" id="PF00089">
    <property type="entry name" value="Trypsin"/>
    <property type="match status" value="1"/>
</dbReference>
<dbReference type="InterPro" id="IPR043504">
    <property type="entry name" value="Peptidase_S1_PA_chymotrypsin"/>
</dbReference>
<dbReference type="GO" id="GO:0006508">
    <property type="term" value="P:proteolysis"/>
    <property type="evidence" value="ECO:0007669"/>
    <property type="project" value="InterPro"/>
</dbReference>
<dbReference type="InterPro" id="IPR050850">
    <property type="entry name" value="Peptidase_S1_Elastase_sf"/>
</dbReference>
<name>A0AAD1WA01_PELCU</name>
<dbReference type="AlphaFoldDB" id="A0AAD1WA01"/>
<dbReference type="GO" id="GO:0004252">
    <property type="term" value="F:serine-type endopeptidase activity"/>
    <property type="evidence" value="ECO:0007669"/>
    <property type="project" value="InterPro"/>
</dbReference>
<dbReference type="EMBL" id="OW240917">
    <property type="protein sequence ID" value="CAH2301359.1"/>
    <property type="molecule type" value="Genomic_DNA"/>
</dbReference>
<evidence type="ECO:0000313" key="3">
    <source>
        <dbReference type="Proteomes" id="UP001295444"/>
    </source>
</evidence>
<dbReference type="PANTHER" id="PTHR24257">
    <property type="entry name" value="CHYMOTRYPSIN-LIKE ELASTASE FAMILY MEMBER"/>
    <property type="match status" value="1"/>
</dbReference>
<dbReference type="InterPro" id="IPR001254">
    <property type="entry name" value="Trypsin_dom"/>
</dbReference>
<accession>A0AAD1WA01</accession>
<dbReference type="PANTHER" id="PTHR24257:SF10">
    <property type="entry name" value="ELASTASE-1"/>
    <property type="match status" value="1"/>
</dbReference>
<reference evidence="2" key="1">
    <citation type="submission" date="2022-03" db="EMBL/GenBank/DDBJ databases">
        <authorList>
            <person name="Alioto T."/>
            <person name="Alioto T."/>
            <person name="Gomez Garrido J."/>
        </authorList>
    </citation>
    <scope>NUCLEOTIDE SEQUENCE</scope>
</reference>